<evidence type="ECO:0000256" key="3">
    <source>
        <dbReference type="ARBA" id="ARBA00004663"/>
    </source>
</evidence>
<comment type="subcellular location">
    <subcellularLocation>
        <location evidence="2 19">Cell membrane</location>
        <topology evidence="2 19">Multi-pass membrane protein</topology>
    </subcellularLocation>
</comment>
<comment type="similarity">
    <text evidence="4 19">Belongs to the CobS family.</text>
</comment>
<accession>A0A433XA74</accession>
<feature type="transmembrane region" description="Helical" evidence="19">
    <location>
        <begin position="91"/>
        <end position="112"/>
    </location>
</feature>
<evidence type="ECO:0000256" key="14">
    <source>
        <dbReference type="ARBA" id="ARBA00025228"/>
    </source>
</evidence>
<dbReference type="EC" id="2.7.8.26" evidence="5 19"/>
<comment type="function">
    <text evidence="14 19">Joins adenosylcobinamide-GDP and alpha-ribazole to generate adenosylcobalamin (Ado-cobalamin). Also synthesizes adenosylcobalamin 5'-phosphate from adenosylcobinamide-GDP and alpha-ribazole 5'-phosphate.</text>
</comment>
<dbReference type="GO" id="GO:0005886">
    <property type="term" value="C:plasma membrane"/>
    <property type="evidence" value="ECO:0007669"/>
    <property type="project" value="UniProtKB-SubCell"/>
</dbReference>
<keyword evidence="11 19" id="KW-0460">Magnesium</keyword>
<keyword evidence="13 19" id="KW-0472">Membrane</keyword>
<reference evidence="21 22" key="1">
    <citation type="journal article" date="2016" name="Int. J. Syst. Evol. Microbiol.">
        <title>Arsenicitalea aurantiaca gen. nov., sp. nov., a new member of the family Hyphomicrobiaceae, isolated from high-arsenic sediment.</title>
        <authorList>
            <person name="Mu Y."/>
            <person name="Zhou L."/>
            <person name="Zeng X.C."/>
            <person name="Liu L."/>
            <person name="Pan Y."/>
            <person name="Chen X."/>
            <person name="Wang J."/>
            <person name="Li S."/>
            <person name="Li W.J."/>
            <person name="Wang Y."/>
        </authorList>
    </citation>
    <scope>NUCLEOTIDE SEQUENCE [LARGE SCALE GENOMIC DNA]</scope>
    <source>
        <strain evidence="21 22">42-50</strain>
    </source>
</reference>
<dbReference type="UniPathway" id="UPA00148">
    <property type="reaction ID" value="UER00238"/>
</dbReference>
<evidence type="ECO:0000256" key="13">
    <source>
        <dbReference type="ARBA" id="ARBA00023136"/>
    </source>
</evidence>
<proteinExistence type="inferred from homology"/>
<dbReference type="GO" id="GO:0051073">
    <property type="term" value="F:adenosylcobinamide-GDP ribazoletransferase activity"/>
    <property type="evidence" value="ECO:0007669"/>
    <property type="project" value="UniProtKB-UniRule"/>
</dbReference>
<evidence type="ECO:0000256" key="1">
    <source>
        <dbReference type="ARBA" id="ARBA00001946"/>
    </source>
</evidence>
<evidence type="ECO:0000256" key="11">
    <source>
        <dbReference type="ARBA" id="ARBA00022842"/>
    </source>
</evidence>
<feature type="transmembrane region" description="Helical" evidence="19">
    <location>
        <begin position="237"/>
        <end position="255"/>
    </location>
</feature>
<feature type="region of interest" description="Disordered" evidence="20">
    <location>
        <begin position="22"/>
        <end position="55"/>
    </location>
</feature>
<dbReference type="InterPro" id="IPR003805">
    <property type="entry name" value="CobS"/>
</dbReference>
<protein>
    <recommendedName>
        <fullName evidence="6 19">Adenosylcobinamide-GDP ribazoletransferase</fullName>
        <ecNumber evidence="5 19">2.7.8.26</ecNumber>
    </recommendedName>
    <alternativeName>
        <fullName evidence="16 19">Cobalamin synthase</fullName>
    </alternativeName>
    <alternativeName>
        <fullName evidence="15 19">Cobalamin-5'-phosphate synthase</fullName>
    </alternativeName>
</protein>
<comment type="cofactor">
    <cofactor evidence="1 19">
        <name>Mg(2+)</name>
        <dbReference type="ChEBI" id="CHEBI:18420"/>
    </cofactor>
</comment>
<evidence type="ECO:0000256" key="16">
    <source>
        <dbReference type="ARBA" id="ARBA00032853"/>
    </source>
</evidence>
<evidence type="ECO:0000256" key="19">
    <source>
        <dbReference type="HAMAP-Rule" id="MF_00719"/>
    </source>
</evidence>
<dbReference type="HAMAP" id="MF_00719">
    <property type="entry name" value="CobS"/>
    <property type="match status" value="1"/>
</dbReference>
<evidence type="ECO:0000256" key="5">
    <source>
        <dbReference type="ARBA" id="ARBA00013200"/>
    </source>
</evidence>
<evidence type="ECO:0000313" key="22">
    <source>
        <dbReference type="Proteomes" id="UP000281547"/>
    </source>
</evidence>
<dbReference type="GO" id="GO:0009236">
    <property type="term" value="P:cobalamin biosynthetic process"/>
    <property type="evidence" value="ECO:0007669"/>
    <property type="project" value="UniProtKB-UniRule"/>
</dbReference>
<organism evidence="21 22">
    <name type="scientific">Arsenicitalea aurantiaca</name>
    <dbReference type="NCBI Taxonomy" id="1783274"/>
    <lineage>
        <taxon>Bacteria</taxon>
        <taxon>Pseudomonadati</taxon>
        <taxon>Pseudomonadota</taxon>
        <taxon>Alphaproteobacteria</taxon>
        <taxon>Hyphomicrobiales</taxon>
        <taxon>Devosiaceae</taxon>
        <taxon>Arsenicitalea</taxon>
    </lineage>
</organism>
<comment type="catalytic activity">
    <reaction evidence="18 19">
        <text>alpha-ribazole 5'-phosphate + adenosylcob(III)inamide-GDP = adenosylcob(III)alamin 5'-phosphate + GMP + H(+)</text>
        <dbReference type="Rhea" id="RHEA:23560"/>
        <dbReference type="ChEBI" id="CHEBI:15378"/>
        <dbReference type="ChEBI" id="CHEBI:57918"/>
        <dbReference type="ChEBI" id="CHEBI:58115"/>
        <dbReference type="ChEBI" id="CHEBI:60487"/>
        <dbReference type="ChEBI" id="CHEBI:60493"/>
        <dbReference type="EC" id="2.7.8.26"/>
    </reaction>
</comment>
<evidence type="ECO:0000256" key="17">
    <source>
        <dbReference type="ARBA" id="ARBA00048623"/>
    </source>
</evidence>
<comment type="caution">
    <text evidence="21">The sequence shown here is derived from an EMBL/GenBank/DDBJ whole genome shotgun (WGS) entry which is preliminary data.</text>
</comment>
<comment type="pathway">
    <text evidence="3 19">Cofactor biosynthesis; adenosylcobalamin biosynthesis; adenosylcobalamin from cob(II)yrinate a,c-diamide: step 7/7.</text>
</comment>
<evidence type="ECO:0000313" key="21">
    <source>
        <dbReference type="EMBL" id="RUT30953.1"/>
    </source>
</evidence>
<evidence type="ECO:0000256" key="8">
    <source>
        <dbReference type="ARBA" id="ARBA00022573"/>
    </source>
</evidence>
<evidence type="ECO:0000256" key="4">
    <source>
        <dbReference type="ARBA" id="ARBA00010561"/>
    </source>
</evidence>
<dbReference type="PANTHER" id="PTHR34148">
    <property type="entry name" value="ADENOSYLCOBINAMIDE-GDP RIBAZOLETRANSFERASE"/>
    <property type="match status" value="1"/>
</dbReference>
<dbReference type="PANTHER" id="PTHR34148:SF1">
    <property type="entry name" value="ADENOSYLCOBINAMIDE-GDP RIBAZOLETRANSFERASE"/>
    <property type="match status" value="1"/>
</dbReference>
<keyword evidence="12 19" id="KW-1133">Transmembrane helix</keyword>
<evidence type="ECO:0000256" key="10">
    <source>
        <dbReference type="ARBA" id="ARBA00022692"/>
    </source>
</evidence>
<comment type="catalytic activity">
    <reaction evidence="17 19">
        <text>alpha-ribazole + adenosylcob(III)inamide-GDP = adenosylcob(III)alamin + GMP + H(+)</text>
        <dbReference type="Rhea" id="RHEA:16049"/>
        <dbReference type="ChEBI" id="CHEBI:10329"/>
        <dbReference type="ChEBI" id="CHEBI:15378"/>
        <dbReference type="ChEBI" id="CHEBI:18408"/>
        <dbReference type="ChEBI" id="CHEBI:58115"/>
        <dbReference type="ChEBI" id="CHEBI:60487"/>
        <dbReference type="EC" id="2.7.8.26"/>
    </reaction>
</comment>
<sequence length="310" mass="31753">MARGLPCARAWQIRRTCPKGSILRPSGRSVDKLQSDAGGVPPEHRPGNDNAEPAPGIRLGDDVLMALRFFSRLPTGSRAHEKPDLGRMARALGFASLVIGLVPALSVFGLGLLGLPPFFAAAFAAGIAIIVTGAMGEDGLADAADGLFGGITPARRLEIMKDSRHGSYGVAAMVILLLLRVSALAALLTISPLAAALGWLSAMVLARSGALTLPLVLAPARADGAAATAGRLRIRDFAIGAVFSLIIGFILAAPVVGLLGLGLALALMGLACYGWIALCRRLVGGQTGDLTGALQSILEIAALSAFILSV</sequence>
<evidence type="ECO:0000256" key="6">
    <source>
        <dbReference type="ARBA" id="ARBA00015850"/>
    </source>
</evidence>
<evidence type="ECO:0000256" key="20">
    <source>
        <dbReference type="SAM" id="MobiDB-lite"/>
    </source>
</evidence>
<feature type="transmembrane region" description="Helical" evidence="19">
    <location>
        <begin position="261"/>
        <end position="278"/>
    </location>
</feature>
<name>A0A433XA74_9HYPH</name>
<evidence type="ECO:0000256" key="18">
    <source>
        <dbReference type="ARBA" id="ARBA00049504"/>
    </source>
</evidence>
<feature type="transmembrane region" description="Helical" evidence="19">
    <location>
        <begin position="196"/>
        <end position="217"/>
    </location>
</feature>
<keyword evidence="10 19" id="KW-0812">Transmembrane</keyword>
<dbReference type="Pfam" id="PF02654">
    <property type="entry name" value="CobS"/>
    <property type="match status" value="1"/>
</dbReference>
<feature type="transmembrane region" description="Helical" evidence="19">
    <location>
        <begin position="168"/>
        <end position="190"/>
    </location>
</feature>
<evidence type="ECO:0000256" key="12">
    <source>
        <dbReference type="ARBA" id="ARBA00022989"/>
    </source>
</evidence>
<feature type="transmembrane region" description="Helical" evidence="19">
    <location>
        <begin position="118"/>
        <end position="136"/>
    </location>
</feature>
<dbReference type="EMBL" id="RZNJ01000003">
    <property type="protein sequence ID" value="RUT30953.1"/>
    <property type="molecule type" value="Genomic_DNA"/>
</dbReference>
<evidence type="ECO:0000256" key="15">
    <source>
        <dbReference type="ARBA" id="ARBA00032605"/>
    </source>
</evidence>
<keyword evidence="22" id="KW-1185">Reference proteome</keyword>
<keyword evidence="7 19" id="KW-1003">Cell membrane</keyword>
<evidence type="ECO:0000256" key="9">
    <source>
        <dbReference type="ARBA" id="ARBA00022679"/>
    </source>
</evidence>
<keyword evidence="8 19" id="KW-0169">Cobalamin biosynthesis</keyword>
<dbReference type="Proteomes" id="UP000281547">
    <property type="component" value="Unassembled WGS sequence"/>
</dbReference>
<gene>
    <name evidence="19" type="primary">cobS</name>
    <name evidence="21" type="ORF">EMQ25_08720</name>
</gene>
<evidence type="ECO:0000256" key="2">
    <source>
        <dbReference type="ARBA" id="ARBA00004651"/>
    </source>
</evidence>
<evidence type="ECO:0000256" key="7">
    <source>
        <dbReference type="ARBA" id="ARBA00022475"/>
    </source>
</evidence>
<keyword evidence="9 19" id="KW-0808">Transferase</keyword>
<dbReference type="GO" id="GO:0008818">
    <property type="term" value="F:cobalamin 5'-phosphate synthase activity"/>
    <property type="evidence" value="ECO:0007669"/>
    <property type="project" value="UniProtKB-UniRule"/>
</dbReference>
<dbReference type="AlphaFoldDB" id="A0A433XA74"/>